<dbReference type="SMART" id="SM00829">
    <property type="entry name" value="PKS_ER"/>
    <property type="match status" value="1"/>
</dbReference>
<reference evidence="2 3" key="1">
    <citation type="submission" date="2018-12" db="EMBL/GenBank/DDBJ databases">
        <authorList>
            <person name="Yang Y."/>
        </authorList>
    </citation>
    <scope>NUCLEOTIDE SEQUENCE [LARGE SCALE GENOMIC DNA]</scope>
    <source>
        <strain evidence="2 3">GSF71</strain>
    </source>
</reference>
<dbReference type="AlphaFoldDB" id="A0A3S0V3J0"/>
<dbReference type="Gene3D" id="3.40.50.720">
    <property type="entry name" value="NAD(P)-binding Rossmann-like Domain"/>
    <property type="match status" value="1"/>
</dbReference>
<dbReference type="EMBL" id="RZIJ01000001">
    <property type="protein sequence ID" value="RUQ75569.1"/>
    <property type="molecule type" value="Genomic_DNA"/>
</dbReference>
<proteinExistence type="predicted"/>
<gene>
    <name evidence="2" type="ORF">EJ913_00135</name>
</gene>
<dbReference type="Gene3D" id="3.90.180.10">
    <property type="entry name" value="Medium-chain alcohol dehydrogenases, catalytic domain"/>
    <property type="match status" value="1"/>
</dbReference>
<dbReference type="InterPro" id="IPR036291">
    <property type="entry name" value="NAD(P)-bd_dom_sf"/>
</dbReference>
<dbReference type="PANTHER" id="PTHR43677">
    <property type="entry name" value="SHORT-CHAIN DEHYDROGENASE/REDUCTASE"/>
    <property type="match status" value="1"/>
</dbReference>
<dbReference type="SUPFAM" id="SSF51735">
    <property type="entry name" value="NAD(P)-binding Rossmann-fold domains"/>
    <property type="match status" value="1"/>
</dbReference>
<protein>
    <submittedName>
        <fullName evidence="2">NADPH:quinone oxidoreductase family protein</fullName>
    </submittedName>
</protein>
<name>A0A3S0V3J0_9PROT</name>
<sequence>MKALHCLSYGEPPELTVADIDEPLPGPGEALIAVEAVGLGGFDAVLLGGRYQERPSLPFVPGRELTGRVLAVGEGGDPAMVGARVAAIAFRGALAERTVAHLSHCLTVPAGMEAAVAASFLTSYATGLYALEDCGRLAAGETVLVLGGAGTVGAAAIDLAKAMGARVVAAASSPEKLEFCRARGADVLVDYADPNWRKELAGRIGGGVDVVLDPVGGALSEAAFRSLAPRGRHLVVGFASGEIPRIPLNLPLLKRASIVGVDWGGFMQKEPDGNRDLMRRLGGLYDSGALHPEPSSVHPVGAVADLLMGFLERRSVGKPVVRVEFGAS</sequence>
<dbReference type="Pfam" id="PF00107">
    <property type="entry name" value="ADH_zinc_N"/>
    <property type="match status" value="1"/>
</dbReference>
<dbReference type="SUPFAM" id="SSF50129">
    <property type="entry name" value="GroES-like"/>
    <property type="match status" value="1"/>
</dbReference>
<dbReference type="PANTHER" id="PTHR43677:SF4">
    <property type="entry name" value="QUINONE OXIDOREDUCTASE-LIKE PROTEIN 2"/>
    <property type="match status" value="1"/>
</dbReference>
<evidence type="ECO:0000313" key="2">
    <source>
        <dbReference type="EMBL" id="RUQ75569.1"/>
    </source>
</evidence>
<keyword evidence="3" id="KW-1185">Reference proteome</keyword>
<feature type="domain" description="Enoyl reductase (ER)" evidence="1">
    <location>
        <begin position="10"/>
        <end position="321"/>
    </location>
</feature>
<organism evidence="2 3">
    <name type="scientific">Azospirillum doebereinerae</name>
    <dbReference type="NCBI Taxonomy" id="92933"/>
    <lineage>
        <taxon>Bacteria</taxon>
        <taxon>Pseudomonadati</taxon>
        <taxon>Pseudomonadota</taxon>
        <taxon>Alphaproteobacteria</taxon>
        <taxon>Rhodospirillales</taxon>
        <taxon>Azospirillaceae</taxon>
        <taxon>Azospirillum</taxon>
    </lineage>
</organism>
<evidence type="ECO:0000313" key="3">
    <source>
        <dbReference type="Proteomes" id="UP000280346"/>
    </source>
</evidence>
<dbReference type="InterPro" id="IPR020843">
    <property type="entry name" value="ER"/>
</dbReference>
<dbReference type="Proteomes" id="UP000280346">
    <property type="component" value="Unassembled WGS sequence"/>
</dbReference>
<dbReference type="GO" id="GO:0016491">
    <property type="term" value="F:oxidoreductase activity"/>
    <property type="evidence" value="ECO:0007669"/>
    <property type="project" value="InterPro"/>
</dbReference>
<dbReference type="Pfam" id="PF08240">
    <property type="entry name" value="ADH_N"/>
    <property type="match status" value="1"/>
</dbReference>
<dbReference type="InterPro" id="IPR011032">
    <property type="entry name" value="GroES-like_sf"/>
</dbReference>
<dbReference type="InterPro" id="IPR013154">
    <property type="entry name" value="ADH-like_N"/>
</dbReference>
<dbReference type="InterPro" id="IPR013149">
    <property type="entry name" value="ADH-like_C"/>
</dbReference>
<dbReference type="CDD" id="cd08241">
    <property type="entry name" value="QOR1"/>
    <property type="match status" value="1"/>
</dbReference>
<evidence type="ECO:0000259" key="1">
    <source>
        <dbReference type="SMART" id="SM00829"/>
    </source>
</evidence>
<dbReference type="InterPro" id="IPR051397">
    <property type="entry name" value="Zn-ADH-like_protein"/>
</dbReference>
<comment type="caution">
    <text evidence="2">The sequence shown here is derived from an EMBL/GenBank/DDBJ whole genome shotgun (WGS) entry which is preliminary data.</text>
</comment>
<dbReference type="RefSeq" id="WP_126993657.1">
    <property type="nucleotide sequence ID" value="NZ_JBNPXW010000001.1"/>
</dbReference>
<dbReference type="OrthoDB" id="4190732at2"/>
<accession>A0A3S0V3J0</accession>